<reference evidence="2 4" key="2">
    <citation type="submission" date="2016-10" db="EMBL/GenBank/DDBJ databases">
        <authorList>
            <person name="de Groot N.N."/>
        </authorList>
    </citation>
    <scope>NUCLEOTIDE SEQUENCE [LARGE SCALE GENOMIC DNA]</scope>
    <source>
        <strain evidence="2 4">Z-7982</strain>
    </source>
</reference>
<dbReference type="AlphaFoldDB" id="A0A1L3Q174"/>
<dbReference type="Proteomes" id="UP000198669">
    <property type="component" value="Unassembled WGS sequence"/>
</dbReference>
<evidence type="ECO:0000313" key="3">
    <source>
        <dbReference type="Proteomes" id="UP000186879"/>
    </source>
</evidence>
<organism evidence="1 3">
    <name type="scientific">Methanohalophilus halophilus</name>
    <dbReference type="NCBI Taxonomy" id="2177"/>
    <lineage>
        <taxon>Archaea</taxon>
        <taxon>Methanobacteriati</taxon>
        <taxon>Methanobacteriota</taxon>
        <taxon>Stenosarchaea group</taxon>
        <taxon>Methanomicrobia</taxon>
        <taxon>Methanosarcinales</taxon>
        <taxon>Methanosarcinaceae</taxon>
        <taxon>Methanohalophilus</taxon>
    </lineage>
</organism>
<accession>A0A1L3Q174</accession>
<evidence type="ECO:0000313" key="1">
    <source>
        <dbReference type="EMBL" id="APH38619.1"/>
    </source>
</evidence>
<protein>
    <submittedName>
        <fullName evidence="1">Uncharacterized protein</fullName>
    </submittedName>
</protein>
<dbReference type="EMBL" id="CP017921">
    <property type="protein sequence ID" value="APH38619.1"/>
    <property type="molecule type" value="Genomic_DNA"/>
</dbReference>
<dbReference type="GeneID" id="30582771"/>
<evidence type="ECO:0000313" key="2">
    <source>
        <dbReference type="EMBL" id="SDW17189.1"/>
    </source>
</evidence>
<dbReference type="RefSeq" id="WP_072561073.1">
    <property type="nucleotide sequence ID" value="NZ_CP017921.1"/>
</dbReference>
<reference evidence="1 3" key="1">
    <citation type="submission" date="2016-10" db="EMBL/GenBank/DDBJ databases">
        <title>Methanohalophilus halophilus.</title>
        <authorList>
            <person name="L'haridon S."/>
        </authorList>
    </citation>
    <scope>NUCLEOTIDE SEQUENCE [LARGE SCALE GENOMIC DNA]</scope>
    <source>
        <strain evidence="1 3">Z-7982</strain>
    </source>
</reference>
<dbReference type="KEGG" id="mhaz:BHR79_03365"/>
<keyword evidence="3" id="KW-1185">Reference proteome</keyword>
<dbReference type="EMBL" id="FNMU01000001">
    <property type="protein sequence ID" value="SDW17189.1"/>
    <property type="molecule type" value="Genomic_DNA"/>
</dbReference>
<evidence type="ECO:0000313" key="4">
    <source>
        <dbReference type="Proteomes" id="UP000198669"/>
    </source>
</evidence>
<dbReference type="STRING" id="2177.BHR79_03365"/>
<dbReference type="Proteomes" id="UP000186879">
    <property type="component" value="Chromosome"/>
</dbReference>
<sequence>MESKNPILLLSNDLYSYGAGLTSNKEMLKDASILNIQDFGNLDPASQQEMLKSHGTLYIITSANEGPLP</sequence>
<name>A0A1L3Q174_9EURY</name>
<proteinExistence type="predicted"/>
<gene>
    <name evidence="1" type="ORF">BHR79_03365</name>
    <name evidence="2" type="ORF">SAMN04515625_0507</name>
</gene>